<gene>
    <name evidence="1" type="ORF">EYF80_058892</name>
</gene>
<accession>A0A4Z2EQ84</accession>
<dbReference type="AlphaFoldDB" id="A0A4Z2EQ84"/>
<keyword evidence="2" id="KW-1185">Reference proteome</keyword>
<reference evidence="1 2" key="1">
    <citation type="submission" date="2019-03" db="EMBL/GenBank/DDBJ databases">
        <title>First draft genome of Liparis tanakae, snailfish: a comprehensive survey of snailfish specific genes.</title>
        <authorList>
            <person name="Kim W."/>
            <person name="Song I."/>
            <person name="Jeong J.-H."/>
            <person name="Kim D."/>
            <person name="Kim S."/>
            <person name="Ryu S."/>
            <person name="Song J.Y."/>
            <person name="Lee S.K."/>
        </authorList>
    </citation>
    <scope>NUCLEOTIDE SEQUENCE [LARGE SCALE GENOMIC DNA]</scope>
    <source>
        <tissue evidence="1">Muscle</tissue>
    </source>
</reference>
<name>A0A4Z2EQ84_9TELE</name>
<organism evidence="1 2">
    <name type="scientific">Liparis tanakae</name>
    <name type="common">Tanaka's snailfish</name>
    <dbReference type="NCBI Taxonomy" id="230148"/>
    <lineage>
        <taxon>Eukaryota</taxon>
        <taxon>Metazoa</taxon>
        <taxon>Chordata</taxon>
        <taxon>Craniata</taxon>
        <taxon>Vertebrata</taxon>
        <taxon>Euteleostomi</taxon>
        <taxon>Actinopterygii</taxon>
        <taxon>Neopterygii</taxon>
        <taxon>Teleostei</taxon>
        <taxon>Neoteleostei</taxon>
        <taxon>Acanthomorphata</taxon>
        <taxon>Eupercaria</taxon>
        <taxon>Perciformes</taxon>
        <taxon>Cottioidei</taxon>
        <taxon>Cottales</taxon>
        <taxon>Liparidae</taxon>
        <taxon>Liparis</taxon>
    </lineage>
</organism>
<dbReference type="Proteomes" id="UP000314294">
    <property type="component" value="Unassembled WGS sequence"/>
</dbReference>
<proteinExistence type="predicted"/>
<evidence type="ECO:0000313" key="1">
    <source>
        <dbReference type="EMBL" id="TNN30955.1"/>
    </source>
</evidence>
<comment type="caution">
    <text evidence="1">The sequence shown here is derived from an EMBL/GenBank/DDBJ whole genome shotgun (WGS) entry which is preliminary data.</text>
</comment>
<evidence type="ECO:0000313" key="2">
    <source>
        <dbReference type="Proteomes" id="UP000314294"/>
    </source>
</evidence>
<dbReference type="EMBL" id="SRLO01003959">
    <property type="protein sequence ID" value="TNN30955.1"/>
    <property type="molecule type" value="Genomic_DNA"/>
</dbReference>
<sequence length="98" mass="10271">MCEFQPCYWRPLSGCDVVHGGAGVQRALLEVGALRVGVGDALEVVGGRVERAGRLRLPPRGDAALHGGQLLHVHQDGLLFLLGAAGAARLQPEVDLAL</sequence>
<protein>
    <submittedName>
        <fullName evidence="1">Uncharacterized protein</fullName>
    </submittedName>
</protein>